<evidence type="ECO:0000256" key="2">
    <source>
        <dbReference type="ARBA" id="ARBA00022643"/>
    </source>
</evidence>
<evidence type="ECO:0000256" key="3">
    <source>
        <dbReference type="ARBA" id="ARBA00023002"/>
    </source>
</evidence>
<comment type="cofactor">
    <cofactor evidence="4">
        <name>FMN</name>
        <dbReference type="ChEBI" id="CHEBI:58210"/>
    </cofactor>
    <text evidence="4">Binds 1 FMN per subunit.</text>
</comment>
<feature type="binding site" evidence="4">
    <location>
        <begin position="67"/>
        <end position="72"/>
    </location>
    <ligand>
        <name>FMN</name>
        <dbReference type="ChEBI" id="CHEBI:58210"/>
    </ligand>
</feature>
<accession>A0A3N2BCJ4</accession>
<gene>
    <name evidence="6" type="ORF">EDD31_1352</name>
</gene>
<name>A0A3N2BCJ4_9MICO</name>
<dbReference type="EMBL" id="RKHK01000001">
    <property type="protein sequence ID" value="ROR72987.1"/>
    <property type="molecule type" value="Genomic_DNA"/>
</dbReference>
<dbReference type="GO" id="GO:0010181">
    <property type="term" value="F:FMN binding"/>
    <property type="evidence" value="ECO:0007669"/>
    <property type="project" value="InterPro"/>
</dbReference>
<reference evidence="6 7" key="1">
    <citation type="submission" date="2018-11" db="EMBL/GenBank/DDBJ databases">
        <title>Sequencing the genomes of 1000 actinobacteria strains.</title>
        <authorList>
            <person name="Klenk H.-P."/>
        </authorList>
    </citation>
    <scope>NUCLEOTIDE SEQUENCE [LARGE SCALE GENOMIC DNA]</scope>
    <source>
        <strain evidence="6 7">DSM 11294</strain>
    </source>
</reference>
<dbReference type="Gene3D" id="2.30.110.10">
    <property type="entry name" value="Electron Transport, Fmn-binding Protein, Chain A"/>
    <property type="match status" value="2"/>
</dbReference>
<evidence type="ECO:0000313" key="6">
    <source>
        <dbReference type="EMBL" id="ROR72987.1"/>
    </source>
</evidence>
<feature type="domain" description="Pyridoxamine 5'-phosphate oxidase N-terminal" evidence="5">
    <location>
        <begin position="42"/>
        <end position="159"/>
    </location>
</feature>
<dbReference type="PIRSF" id="PIRSF000190">
    <property type="entry name" value="Pyd_amn-ph_oxd"/>
    <property type="match status" value="1"/>
</dbReference>
<keyword evidence="3" id="KW-0560">Oxidoreductase</keyword>
<dbReference type="PANTHER" id="PTHR10851">
    <property type="entry name" value="PYRIDOXINE-5-PHOSPHATE OXIDASE"/>
    <property type="match status" value="1"/>
</dbReference>
<dbReference type="Pfam" id="PF01243">
    <property type="entry name" value="PNPOx_N"/>
    <property type="match status" value="1"/>
</dbReference>
<evidence type="ECO:0000256" key="1">
    <source>
        <dbReference type="ARBA" id="ARBA00022630"/>
    </source>
</evidence>
<feature type="binding site" evidence="4">
    <location>
        <position position="89"/>
    </location>
    <ligand>
        <name>FMN</name>
        <dbReference type="ChEBI" id="CHEBI:58210"/>
    </ligand>
</feature>
<dbReference type="InterPro" id="IPR011576">
    <property type="entry name" value="Pyridox_Oxase_N"/>
</dbReference>
<dbReference type="InterPro" id="IPR000659">
    <property type="entry name" value="Pyridox_Oxase"/>
</dbReference>
<dbReference type="OrthoDB" id="9780392at2"/>
<proteinExistence type="predicted"/>
<protein>
    <submittedName>
        <fullName evidence="6">Pyridoxamine 5'-phosphate oxidase</fullName>
    </submittedName>
</protein>
<evidence type="ECO:0000313" key="7">
    <source>
        <dbReference type="Proteomes" id="UP000280668"/>
    </source>
</evidence>
<dbReference type="SUPFAM" id="SSF50475">
    <property type="entry name" value="FMN-binding split barrel"/>
    <property type="match status" value="1"/>
</dbReference>
<comment type="caution">
    <text evidence="6">The sequence shown here is derived from an EMBL/GenBank/DDBJ whole genome shotgun (WGS) entry which is preliminary data.</text>
</comment>
<dbReference type="PANTHER" id="PTHR10851:SF0">
    <property type="entry name" value="PYRIDOXINE-5'-PHOSPHATE OXIDASE"/>
    <property type="match status" value="1"/>
</dbReference>
<organism evidence="6 7">
    <name type="scientific">Bogoriella caseilytica</name>
    <dbReference type="NCBI Taxonomy" id="56055"/>
    <lineage>
        <taxon>Bacteria</taxon>
        <taxon>Bacillati</taxon>
        <taxon>Actinomycetota</taxon>
        <taxon>Actinomycetes</taxon>
        <taxon>Micrococcales</taxon>
        <taxon>Bogoriellaceae</taxon>
        <taxon>Bogoriella</taxon>
    </lineage>
</organism>
<dbReference type="GO" id="GO:0008615">
    <property type="term" value="P:pyridoxine biosynthetic process"/>
    <property type="evidence" value="ECO:0007669"/>
    <property type="project" value="InterPro"/>
</dbReference>
<evidence type="ECO:0000259" key="5">
    <source>
        <dbReference type="Pfam" id="PF01243"/>
    </source>
</evidence>
<keyword evidence="7" id="KW-1185">Reference proteome</keyword>
<evidence type="ECO:0000256" key="4">
    <source>
        <dbReference type="PIRSR" id="PIRSR000190-2"/>
    </source>
</evidence>
<dbReference type="GO" id="GO:0004733">
    <property type="term" value="F:pyridoxamine phosphate oxidase activity"/>
    <property type="evidence" value="ECO:0007669"/>
    <property type="project" value="InterPro"/>
</dbReference>
<keyword evidence="1" id="KW-0285">Flavoprotein</keyword>
<dbReference type="InterPro" id="IPR012349">
    <property type="entry name" value="Split_barrel_FMN-bd"/>
</dbReference>
<dbReference type="Proteomes" id="UP000280668">
    <property type="component" value="Unassembled WGS sequence"/>
</dbReference>
<keyword evidence="2 4" id="KW-0288">FMN</keyword>
<dbReference type="AlphaFoldDB" id="A0A3N2BCJ4"/>
<sequence>MTSETRAKLQAIPALTGTPPSLDLDALPASPVELFLSWLDVALEAQVPEPRSMTLSTADEAGVPDARVLILKDVDESGWAFATTASSRKGAQLAASPAAALSLWWQPISRAVRVRGPVIEASREESEADLRTRSPQAQASVAEGDWTLWRVQPTRVEFWQASLDRRHHRIVYVPTEDGWTVEATRAN</sequence>
<dbReference type="RefSeq" id="WP_123303472.1">
    <property type="nucleotide sequence ID" value="NZ_RKHK01000001.1"/>
</dbReference>
<feature type="binding site" evidence="4">
    <location>
        <position position="88"/>
    </location>
    <ligand>
        <name>FMN</name>
        <dbReference type="ChEBI" id="CHEBI:58210"/>
    </ligand>
</feature>